<organism evidence="2 3">
    <name type="scientific">Clostridium facile</name>
    <dbReference type="NCBI Taxonomy" id="2763035"/>
    <lineage>
        <taxon>Bacteria</taxon>
        <taxon>Bacillati</taxon>
        <taxon>Bacillota</taxon>
        <taxon>Clostridia</taxon>
        <taxon>Eubacteriales</taxon>
        <taxon>Clostridiaceae</taxon>
        <taxon>Clostridium</taxon>
    </lineage>
</organism>
<evidence type="ECO:0000313" key="2">
    <source>
        <dbReference type="EMBL" id="MBC5786873.1"/>
    </source>
</evidence>
<keyword evidence="1" id="KW-0472">Membrane</keyword>
<feature type="transmembrane region" description="Helical" evidence="1">
    <location>
        <begin position="20"/>
        <end position="40"/>
    </location>
</feature>
<dbReference type="RefSeq" id="WP_186996064.1">
    <property type="nucleotide sequence ID" value="NZ_JACOQK010000001.1"/>
</dbReference>
<name>A0ABR7IP61_9CLOT</name>
<feature type="transmembrane region" description="Helical" evidence="1">
    <location>
        <begin position="246"/>
        <end position="265"/>
    </location>
</feature>
<evidence type="ECO:0000313" key="3">
    <source>
        <dbReference type="Proteomes" id="UP000649151"/>
    </source>
</evidence>
<comment type="caution">
    <text evidence="2">The sequence shown here is derived from an EMBL/GenBank/DDBJ whole genome shotgun (WGS) entry which is preliminary data.</text>
</comment>
<feature type="transmembrane region" description="Helical" evidence="1">
    <location>
        <begin position="77"/>
        <end position="98"/>
    </location>
</feature>
<feature type="transmembrane region" description="Helical" evidence="1">
    <location>
        <begin position="424"/>
        <end position="445"/>
    </location>
</feature>
<feature type="transmembrane region" description="Helical" evidence="1">
    <location>
        <begin position="514"/>
        <end position="534"/>
    </location>
</feature>
<keyword evidence="1" id="KW-0812">Transmembrane</keyword>
<keyword evidence="1" id="KW-1133">Transmembrane helix</keyword>
<dbReference type="Pfam" id="PF09913">
    <property type="entry name" value="DUF2142"/>
    <property type="match status" value="1"/>
</dbReference>
<protein>
    <submittedName>
        <fullName evidence="2">DUF2142 domain-containing protein</fullName>
    </submittedName>
</protein>
<keyword evidence="3" id="KW-1185">Reference proteome</keyword>
<evidence type="ECO:0000256" key="1">
    <source>
        <dbReference type="SAM" id="Phobius"/>
    </source>
</evidence>
<accession>A0ABR7IP61</accession>
<reference evidence="2 3" key="1">
    <citation type="submission" date="2020-08" db="EMBL/GenBank/DDBJ databases">
        <title>Genome public.</title>
        <authorList>
            <person name="Liu C."/>
            <person name="Sun Q."/>
        </authorList>
    </citation>
    <scope>NUCLEOTIDE SEQUENCE [LARGE SCALE GENOMIC DNA]</scope>
    <source>
        <strain evidence="2 3">NSJ-27</strain>
    </source>
</reference>
<dbReference type="InterPro" id="IPR018674">
    <property type="entry name" value="DUF2142_membrane"/>
</dbReference>
<sequence length="535" mass="60311">MLKEKQNLGSTILRFIQKNLMWLGAIFFVFVIAFYVRQTITSTTPLRHNIEIAFFIYLILSFIAICVCIQKTKKLHILFLVFAIILSIGYLIVIPLGMVPDEFAHYLRSFEIAQGDFLTPVLGEGTAGNYFPNHILGYNQTNVTYQEAFSHWGEQLDYGNMVTYTAYSGAALYSPLCYIASSLGIFISHLFTDNAMVVFYAARIFNCIMGIALIYFAIKIIPYAKFAVFTIGLMPMFLHQSISASADVMTNAMAIFCVAFVLWLAQKEKVKKWHLAVFAVSLILLTMCKVIYILFILLALIIPNNRFQSKKGTVLYKVLLMFGAIFINLIWLGITTRYFGTTNEGVDIAGQISFVLTHPFNYIGTLLRTILDDFPSYLSNLTGSSMGWLIVPTSFWGYGVYQFILIIALFVVCNNKKIATFHKFIFAAIFFGTGLLTLSALYAQWNPVASLTIAGVQGRYFIPIVLCLACFAPQVRMWIKQKLPATGSSSVEESPLTEQNSEVIPYEQTKPWGLYLLIMFCNCMTLIDLINHYAG</sequence>
<feature type="transmembrane region" description="Helical" evidence="1">
    <location>
        <begin position="52"/>
        <end position="70"/>
    </location>
</feature>
<dbReference type="Proteomes" id="UP000649151">
    <property type="component" value="Unassembled WGS sequence"/>
</dbReference>
<feature type="transmembrane region" description="Helical" evidence="1">
    <location>
        <begin position="170"/>
        <end position="191"/>
    </location>
</feature>
<feature type="transmembrane region" description="Helical" evidence="1">
    <location>
        <begin position="314"/>
        <end position="334"/>
    </location>
</feature>
<feature type="transmembrane region" description="Helical" evidence="1">
    <location>
        <begin position="460"/>
        <end position="479"/>
    </location>
</feature>
<dbReference type="EMBL" id="JACOQK010000001">
    <property type="protein sequence ID" value="MBC5786873.1"/>
    <property type="molecule type" value="Genomic_DNA"/>
</dbReference>
<feature type="transmembrane region" description="Helical" evidence="1">
    <location>
        <begin position="395"/>
        <end position="412"/>
    </location>
</feature>
<gene>
    <name evidence="2" type="ORF">H8Z77_02400</name>
</gene>
<feature type="transmembrane region" description="Helical" evidence="1">
    <location>
        <begin position="277"/>
        <end position="302"/>
    </location>
</feature>
<proteinExistence type="predicted"/>